<dbReference type="Proteomes" id="UP000178017">
    <property type="component" value="Unassembled WGS sequence"/>
</dbReference>
<keyword evidence="10" id="KW-0521">NADP</keyword>
<dbReference type="Gene3D" id="3.90.78.10">
    <property type="entry name" value="UDP-N-acetylenolpyruvoylglucosamine reductase, C-terminal domain"/>
    <property type="match status" value="1"/>
</dbReference>
<evidence type="ECO:0000256" key="12">
    <source>
        <dbReference type="ARBA" id="ARBA00022984"/>
    </source>
</evidence>
<evidence type="ECO:0000256" key="7">
    <source>
        <dbReference type="ARBA" id="ARBA00022618"/>
    </source>
</evidence>
<dbReference type="InterPro" id="IPR006094">
    <property type="entry name" value="Oxid_FAD_bind_N"/>
</dbReference>
<dbReference type="Pfam" id="PF02873">
    <property type="entry name" value="MurB_C"/>
    <property type="match status" value="1"/>
</dbReference>
<evidence type="ECO:0000256" key="17">
    <source>
        <dbReference type="NCBIfam" id="TIGR00179"/>
    </source>
</evidence>
<evidence type="ECO:0000256" key="8">
    <source>
        <dbReference type="ARBA" id="ARBA00022630"/>
    </source>
</evidence>
<keyword evidence="15" id="KW-0961">Cell wall biogenesis/degradation</keyword>
<evidence type="ECO:0000256" key="15">
    <source>
        <dbReference type="ARBA" id="ARBA00023316"/>
    </source>
</evidence>
<dbReference type="GO" id="GO:0005829">
    <property type="term" value="C:cytosol"/>
    <property type="evidence" value="ECO:0007669"/>
    <property type="project" value="TreeGrafter"/>
</dbReference>
<keyword evidence="6" id="KW-0963">Cytoplasm</keyword>
<dbReference type="InterPro" id="IPR016167">
    <property type="entry name" value="FAD-bd_PCMH_sub1"/>
</dbReference>
<feature type="domain" description="FAD-binding PCMH-type" evidence="18">
    <location>
        <begin position="18"/>
        <end position="180"/>
    </location>
</feature>
<dbReference type="GO" id="GO:0008360">
    <property type="term" value="P:regulation of cell shape"/>
    <property type="evidence" value="ECO:0007669"/>
    <property type="project" value="UniProtKB-KW"/>
</dbReference>
<gene>
    <name evidence="19" type="ORF">A3B49_04090</name>
</gene>
<dbReference type="PROSITE" id="PS51387">
    <property type="entry name" value="FAD_PCMH"/>
    <property type="match status" value="1"/>
</dbReference>
<keyword evidence="12" id="KW-0573">Peptidoglycan synthesis</keyword>
<dbReference type="EC" id="1.3.1.98" evidence="5 17"/>
<dbReference type="InterPro" id="IPR036318">
    <property type="entry name" value="FAD-bd_PCMH-like_sf"/>
</dbReference>
<dbReference type="SUPFAM" id="SSF56194">
    <property type="entry name" value="Uridine diphospho-N-Acetylenolpyruvylglucosamine reductase, MurB, C-terminal domain"/>
    <property type="match status" value="1"/>
</dbReference>
<comment type="catalytic activity">
    <reaction evidence="16">
        <text>UDP-N-acetyl-alpha-D-muramate + NADP(+) = UDP-N-acetyl-3-O-(1-carboxyvinyl)-alpha-D-glucosamine + NADPH + H(+)</text>
        <dbReference type="Rhea" id="RHEA:12248"/>
        <dbReference type="ChEBI" id="CHEBI:15378"/>
        <dbReference type="ChEBI" id="CHEBI:57783"/>
        <dbReference type="ChEBI" id="CHEBI:58349"/>
        <dbReference type="ChEBI" id="CHEBI:68483"/>
        <dbReference type="ChEBI" id="CHEBI:70757"/>
        <dbReference type="EC" id="1.3.1.98"/>
    </reaction>
</comment>
<reference evidence="19 20" key="1">
    <citation type="journal article" date="2016" name="Nat. Commun.">
        <title>Thousands of microbial genomes shed light on interconnected biogeochemical processes in an aquifer system.</title>
        <authorList>
            <person name="Anantharaman K."/>
            <person name="Brown C.T."/>
            <person name="Hug L.A."/>
            <person name="Sharon I."/>
            <person name="Castelle C.J."/>
            <person name="Probst A.J."/>
            <person name="Thomas B.C."/>
            <person name="Singh A."/>
            <person name="Wilkins M.J."/>
            <person name="Karaoz U."/>
            <person name="Brodie E.L."/>
            <person name="Williams K.H."/>
            <person name="Hubbard S.S."/>
            <person name="Banfield J.F."/>
        </authorList>
    </citation>
    <scope>NUCLEOTIDE SEQUENCE [LARGE SCALE GENOMIC DNA]</scope>
</reference>
<dbReference type="PANTHER" id="PTHR21071">
    <property type="entry name" value="UDP-N-ACETYLENOLPYRUVOYLGLUCOSAMINE REDUCTASE"/>
    <property type="match status" value="1"/>
</dbReference>
<dbReference type="InterPro" id="IPR036635">
    <property type="entry name" value="MurB_C_sf"/>
</dbReference>
<evidence type="ECO:0000256" key="11">
    <source>
        <dbReference type="ARBA" id="ARBA00022960"/>
    </source>
</evidence>
<comment type="cofactor">
    <cofactor evidence="1">
        <name>FAD</name>
        <dbReference type="ChEBI" id="CHEBI:57692"/>
    </cofactor>
</comment>
<keyword evidence="14" id="KW-0131">Cell cycle</keyword>
<dbReference type="GO" id="GO:0071555">
    <property type="term" value="P:cell wall organization"/>
    <property type="evidence" value="ECO:0007669"/>
    <property type="project" value="UniProtKB-KW"/>
</dbReference>
<feature type="non-terminal residue" evidence="19">
    <location>
        <position position="305"/>
    </location>
</feature>
<dbReference type="InterPro" id="IPR003170">
    <property type="entry name" value="MurB"/>
</dbReference>
<dbReference type="Gene3D" id="3.30.43.10">
    <property type="entry name" value="Uridine Diphospho-n-acetylenolpyruvylglucosamine Reductase, domain 2"/>
    <property type="match status" value="1"/>
</dbReference>
<dbReference type="Pfam" id="PF01565">
    <property type="entry name" value="FAD_binding_4"/>
    <property type="match status" value="1"/>
</dbReference>
<dbReference type="UniPathway" id="UPA00219"/>
<comment type="caution">
    <text evidence="19">The sequence shown here is derived from an EMBL/GenBank/DDBJ whole genome shotgun (WGS) entry which is preliminary data.</text>
</comment>
<evidence type="ECO:0000256" key="3">
    <source>
        <dbReference type="ARBA" id="ARBA00004496"/>
    </source>
</evidence>
<keyword evidence="7" id="KW-0132">Cell division</keyword>
<keyword evidence="9" id="KW-0274">FAD</keyword>
<evidence type="ECO:0000256" key="16">
    <source>
        <dbReference type="ARBA" id="ARBA00048914"/>
    </source>
</evidence>
<dbReference type="InterPro" id="IPR011601">
    <property type="entry name" value="MurB_C"/>
</dbReference>
<keyword evidence="8" id="KW-0285">Flavoprotein</keyword>
<evidence type="ECO:0000256" key="1">
    <source>
        <dbReference type="ARBA" id="ARBA00001974"/>
    </source>
</evidence>
<comment type="pathway">
    <text evidence="4">Cell wall biogenesis; peptidoglycan biosynthesis.</text>
</comment>
<protein>
    <recommendedName>
        <fullName evidence="5 17">UDP-N-acetylmuramate dehydrogenase</fullName>
        <ecNumber evidence="5 17">1.3.1.98</ecNumber>
    </recommendedName>
</protein>
<evidence type="ECO:0000256" key="2">
    <source>
        <dbReference type="ARBA" id="ARBA00003921"/>
    </source>
</evidence>
<dbReference type="GO" id="GO:0051301">
    <property type="term" value="P:cell division"/>
    <property type="evidence" value="ECO:0007669"/>
    <property type="project" value="UniProtKB-KW"/>
</dbReference>
<dbReference type="GO" id="GO:0071949">
    <property type="term" value="F:FAD binding"/>
    <property type="evidence" value="ECO:0007669"/>
    <property type="project" value="InterPro"/>
</dbReference>
<dbReference type="GO" id="GO:0009252">
    <property type="term" value="P:peptidoglycan biosynthetic process"/>
    <property type="evidence" value="ECO:0007669"/>
    <property type="project" value="UniProtKB-UniRule"/>
</dbReference>
<keyword evidence="11" id="KW-0133">Cell shape</keyword>
<sequence length="305" mass="33346">MNKFQGNVSFSNLTTLQIGGPIYSYIEVFTESELLEAIKYARETDLRYLVIGGGSNLLVSDTSIEKLVIKNSLTGVVIKDDLVVVKAGTKLEDLIVFTINSSFSGMSNLIGIPGTVGGAVYGNAGAYGQTISDHLVSIKGLQGSQEVILNKNQCGFSYRDSEFKRNEIIITEVTFSLPKGDKDILQKESAAILKTRLGKYHPGIKCPGSFFKNILASELTPEQLIKIPSEKIIYGKIPAGYLLESVGAKGQRKGEIIIAPYHANLFINEGHGTAADFYNLAKTYQQKVKEKFNITLEPEVQIINL</sequence>
<dbReference type="InterPro" id="IPR016169">
    <property type="entry name" value="FAD-bd_PCMH_sub2"/>
</dbReference>
<dbReference type="NCBIfam" id="TIGR00179">
    <property type="entry name" value="murB"/>
    <property type="match status" value="1"/>
</dbReference>
<dbReference type="SUPFAM" id="SSF56176">
    <property type="entry name" value="FAD-binding/transporter-associated domain-like"/>
    <property type="match status" value="1"/>
</dbReference>
<accession>A0A1F5MKC7</accession>
<dbReference type="PANTHER" id="PTHR21071:SF4">
    <property type="entry name" value="UDP-N-ACETYLENOLPYRUVOYLGLUCOSAMINE REDUCTASE"/>
    <property type="match status" value="1"/>
</dbReference>
<evidence type="ECO:0000256" key="13">
    <source>
        <dbReference type="ARBA" id="ARBA00023002"/>
    </source>
</evidence>
<evidence type="ECO:0000313" key="20">
    <source>
        <dbReference type="Proteomes" id="UP000178017"/>
    </source>
</evidence>
<evidence type="ECO:0000259" key="18">
    <source>
        <dbReference type="PROSITE" id="PS51387"/>
    </source>
</evidence>
<evidence type="ECO:0000256" key="9">
    <source>
        <dbReference type="ARBA" id="ARBA00022827"/>
    </source>
</evidence>
<keyword evidence="13" id="KW-0560">Oxidoreductase</keyword>
<evidence type="ECO:0000256" key="14">
    <source>
        <dbReference type="ARBA" id="ARBA00023306"/>
    </source>
</evidence>
<name>A0A1F5MKC7_9BACT</name>
<dbReference type="EMBL" id="MFDO01000007">
    <property type="protein sequence ID" value="OGE65769.1"/>
    <property type="molecule type" value="Genomic_DNA"/>
</dbReference>
<evidence type="ECO:0000256" key="4">
    <source>
        <dbReference type="ARBA" id="ARBA00004752"/>
    </source>
</evidence>
<dbReference type="AlphaFoldDB" id="A0A1F5MKC7"/>
<dbReference type="GO" id="GO:0008762">
    <property type="term" value="F:UDP-N-acetylmuramate dehydrogenase activity"/>
    <property type="evidence" value="ECO:0007669"/>
    <property type="project" value="UniProtKB-UniRule"/>
</dbReference>
<evidence type="ECO:0000256" key="10">
    <source>
        <dbReference type="ARBA" id="ARBA00022857"/>
    </source>
</evidence>
<dbReference type="HAMAP" id="MF_00037">
    <property type="entry name" value="MurB"/>
    <property type="match status" value="1"/>
</dbReference>
<evidence type="ECO:0000256" key="5">
    <source>
        <dbReference type="ARBA" id="ARBA00012518"/>
    </source>
</evidence>
<dbReference type="Gene3D" id="3.30.465.10">
    <property type="match status" value="1"/>
</dbReference>
<evidence type="ECO:0000313" key="19">
    <source>
        <dbReference type="EMBL" id="OGE65769.1"/>
    </source>
</evidence>
<comment type="function">
    <text evidence="2">Cell wall formation.</text>
</comment>
<organism evidence="19 20">
    <name type="scientific">Candidatus Daviesbacteria bacterium RIFCSPLOWO2_01_FULL_40_24</name>
    <dbReference type="NCBI Taxonomy" id="1797787"/>
    <lineage>
        <taxon>Bacteria</taxon>
        <taxon>Candidatus Daviesiibacteriota</taxon>
    </lineage>
</organism>
<dbReference type="InterPro" id="IPR016166">
    <property type="entry name" value="FAD-bd_PCMH"/>
</dbReference>
<evidence type="ECO:0000256" key="6">
    <source>
        <dbReference type="ARBA" id="ARBA00022490"/>
    </source>
</evidence>
<comment type="subcellular location">
    <subcellularLocation>
        <location evidence="3">Cytoplasm</location>
    </subcellularLocation>
</comment>
<proteinExistence type="inferred from homology"/>